<accession>A0AC58KTT5</accession>
<gene>
    <name evidence="2" type="primary">LOC141415520</name>
</gene>
<reference evidence="2" key="1">
    <citation type="submission" date="2025-08" db="UniProtKB">
        <authorList>
            <consortium name="RefSeq"/>
        </authorList>
    </citation>
    <scope>IDENTIFICATION</scope>
</reference>
<protein>
    <submittedName>
        <fullName evidence="2">Uncharacterized protein</fullName>
    </submittedName>
</protein>
<organism evidence="1 2">
    <name type="scientific">Castor canadensis</name>
    <name type="common">American beaver</name>
    <dbReference type="NCBI Taxonomy" id="51338"/>
    <lineage>
        <taxon>Eukaryota</taxon>
        <taxon>Metazoa</taxon>
        <taxon>Chordata</taxon>
        <taxon>Craniata</taxon>
        <taxon>Vertebrata</taxon>
        <taxon>Euteleostomi</taxon>
        <taxon>Mammalia</taxon>
        <taxon>Eutheria</taxon>
        <taxon>Euarchontoglires</taxon>
        <taxon>Glires</taxon>
        <taxon>Rodentia</taxon>
        <taxon>Castorimorpha</taxon>
        <taxon>Castoridae</taxon>
        <taxon>Castor</taxon>
    </lineage>
</organism>
<name>A0AC58KTT5_CASCN</name>
<keyword evidence="1" id="KW-1185">Reference proteome</keyword>
<dbReference type="Proteomes" id="UP001732720">
    <property type="component" value="Chromosome 13"/>
</dbReference>
<proteinExistence type="predicted"/>
<evidence type="ECO:0000313" key="1">
    <source>
        <dbReference type="Proteomes" id="UP001732720"/>
    </source>
</evidence>
<evidence type="ECO:0000313" key="2">
    <source>
        <dbReference type="RefSeq" id="XP_073908321.1"/>
    </source>
</evidence>
<dbReference type="RefSeq" id="XP_073908321.1">
    <property type="nucleotide sequence ID" value="XM_074052220.1"/>
</dbReference>
<sequence>MVVEDLEEPPKSLPTRRFPYLSSNESHTPFVTAGQAPGPCKSPCSRNTTESVIRSCLEGKEGAAIARFFPKCKSNSCARAGRTSQRLPDARSRRAPAQCDPSGSRGGRRKRPGEERNAGAGARMWAGRVRSGLPRSGLPPWNPFLFLAILCLGMASDAPTLNHTLDVQWEEWKTKHNKIYSKNEEGKRRAVWEENLKMIELHNEEYRQGKHGFSMGPDP</sequence>